<dbReference type="STRING" id="1121097.GCA_000428125_01488"/>
<name>A0A069DBY3_9BACE</name>
<dbReference type="EMBL" id="BAJS01000029">
    <property type="protein sequence ID" value="GAK37819.1"/>
    <property type="molecule type" value="Genomic_DNA"/>
</dbReference>
<sequence length="68" mass="8114">MSEEKLLELAESGEWKDRAIELLQQKTNACLDVIQSFVCDHWQNLASDEENLYNFEIYESEYQEVYAY</sequence>
<keyword evidence="2" id="KW-1185">Reference proteome</keyword>
<dbReference type="AlphaFoldDB" id="A0A069DBY3"/>
<dbReference type="Proteomes" id="UP000027601">
    <property type="component" value="Unassembled WGS sequence"/>
</dbReference>
<dbReference type="OrthoDB" id="9863842at2"/>
<gene>
    <name evidence="1" type="ORF">JCM15093_3099</name>
</gene>
<dbReference type="eggNOG" id="ENOG5030WEJ">
    <property type="taxonomic scope" value="Bacteria"/>
</dbReference>
<organism evidence="1 2">
    <name type="scientific">Bacteroides graminisolvens DSM 19988 = JCM 15093</name>
    <dbReference type="NCBI Taxonomy" id="1121097"/>
    <lineage>
        <taxon>Bacteria</taxon>
        <taxon>Pseudomonadati</taxon>
        <taxon>Bacteroidota</taxon>
        <taxon>Bacteroidia</taxon>
        <taxon>Bacteroidales</taxon>
        <taxon>Bacteroidaceae</taxon>
        <taxon>Bacteroides</taxon>
    </lineage>
</organism>
<accession>A0A069DBY3</accession>
<protein>
    <submittedName>
        <fullName evidence="1">Uncharacterized protein</fullName>
    </submittedName>
</protein>
<evidence type="ECO:0000313" key="1">
    <source>
        <dbReference type="EMBL" id="GAK37819.1"/>
    </source>
</evidence>
<reference evidence="1 2" key="1">
    <citation type="journal article" date="2015" name="Microbes Environ.">
        <title>Distribution and evolution of nitrogen fixation genes in the phylum bacteroidetes.</title>
        <authorList>
            <person name="Inoue J."/>
            <person name="Oshima K."/>
            <person name="Suda W."/>
            <person name="Sakamoto M."/>
            <person name="Iino T."/>
            <person name="Noda S."/>
            <person name="Hongoh Y."/>
            <person name="Hattori M."/>
            <person name="Ohkuma M."/>
        </authorList>
    </citation>
    <scope>NUCLEOTIDE SEQUENCE [LARGE SCALE GENOMIC DNA]</scope>
    <source>
        <strain evidence="1 2">JCM 15093</strain>
    </source>
</reference>
<comment type="caution">
    <text evidence="1">The sequence shown here is derived from an EMBL/GenBank/DDBJ whole genome shotgun (WGS) entry which is preliminary data.</text>
</comment>
<dbReference type="RefSeq" id="WP_024997403.1">
    <property type="nucleotide sequence ID" value="NZ_ATZI01000004.1"/>
</dbReference>
<proteinExistence type="predicted"/>
<evidence type="ECO:0000313" key="2">
    <source>
        <dbReference type="Proteomes" id="UP000027601"/>
    </source>
</evidence>